<protein>
    <submittedName>
        <fullName evidence="1">Uncharacterized protein</fullName>
    </submittedName>
</protein>
<sequence length="44" mass="4904">MPRDCSATGHHIDAYNPPQDTAINICTGRVIPAYMPLYFRIADP</sequence>
<dbReference type="AlphaFoldDB" id="A0A076LKH8"/>
<dbReference type="EMBL" id="CP006664">
    <property type="protein sequence ID" value="AIJ08985.1"/>
    <property type="molecule type" value="Genomic_DNA"/>
</dbReference>
<dbReference type="KEGG" id="ete:ETEE_2547"/>
<gene>
    <name evidence="1" type="ORF">ETEE_2547</name>
</gene>
<dbReference type="HOGENOM" id="CLU_3215560_0_0_6"/>
<organism evidence="1 2">
    <name type="scientific">Edwardsiella anguillarum ET080813</name>
    <dbReference type="NCBI Taxonomy" id="667120"/>
    <lineage>
        <taxon>Bacteria</taxon>
        <taxon>Pseudomonadati</taxon>
        <taxon>Pseudomonadota</taxon>
        <taxon>Gammaproteobacteria</taxon>
        <taxon>Enterobacterales</taxon>
        <taxon>Hafniaceae</taxon>
        <taxon>Edwardsiella</taxon>
    </lineage>
</organism>
<proteinExistence type="predicted"/>
<dbReference type="Proteomes" id="UP000028681">
    <property type="component" value="Chromosome"/>
</dbReference>
<name>A0A076LKH8_9GAMM</name>
<reference evidence="1 2" key="1">
    <citation type="journal article" date="2012" name="PLoS ONE">
        <title>Edwardsiella comparative phylogenomics reveal the new intra/inter-species taxonomic relationships, virulence evolution and niche adaptation mechanisms.</title>
        <authorList>
            <person name="Yang M."/>
            <person name="Lv Y."/>
            <person name="Xiao J."/>
            <person name="Wu H."/>
            <person name="Zheng H."/>
            <person name="Liu Q."/>
            <person name="Zhang Y."/>
            <person name="Wang Q."/>
        </authorList>
    </citation>
    <scope>NUCLEOTIDE SEQUENCE [LARGE SCALE GENOMIC DNA]</scope>
    <source>
        <strain evidence="2">080813</strain>
    </source>
</reference>
<evidence type="ECO:0000313" key="2">
    <source>
        <dbReference type="Proteomes" id="UP000028681"/>
    </source>
</evidence>
<evidence type="ECO:0000313" key="1">
    <source>
        <dbReference type="EMBL" id="AIJ08985.1"/>
    </source>
</evidence>
<accession>A0A076LKH8</accession>